<dbReference type="EMBL" id="QSCO01000024">
    <property type="protein sequence ID" value="RGY04498.1"/>
    <property type="molecule type" value="Genomic_DNA"/>
</dbReference>
<proteinExistence type="inferred from homology"/>
<evidence type="ECO:0000256" key="2">
    <source>
        <dbReference type="ARBA" id="ARBA00002631"/>
    </source>
</evidence>
<dbReference type="GO" id="GO:0097510">
    <property type="term" value="P:base-excision repair, AP site formation via deaminated base removal"/>
    <property type="evidence" value="ECO:0007669"/>
    <property type="project" value="TreeGrafter"/>
</dbReference>
<dbReference type="EMBL" id="JAQMRD010000005">
    <property type="protein sequence ID" value="MDB9222385.1"/>
    <property type="molecule type" value="Genomic_DNA"/>
</dbReference>
<sequence length="220" mass="25411">MKVQIEESWRRQLQEEFDKPYFEHLVGFVKEEYARYTVFPPGSRIFHAYNTCPFEKVKVVILGQDPYHEPGQYYGLCFSVMDGVPFPPSLVNIFKEIQNDLGKPIPCSGRLERWADQGVLLINAILTVRAHQAGSHQGKGWEEFTDAVIRRLNDEREHIVFMLWGAYAQKKGTFIDRTRHCVLTAPHPSPLSADRGFFGCKHFSKANAYFRSKGLAEIEW</sequence>
<dbReference type="NCBIfam" id="NF003591">
    <property type="entry name" value="PRK05254.1-4"/>
    <property type="match status" value="1"/>
</dbReference>
<dbReference type="InterPro" id="IPR005122">
    <property type="entry name" value="Uracil-DNA_glycosylase-like"/>
</dbReference>
<evidence type="ECO:0000256" key="5">
    <source>
        <dbReference type="ARBA" id="ARBA00018429"/>
    </source>
</evidence>
<reference evidence="15" key="3">
    <citation type="submission" date="2023-01" db="EMBL/GenBank/DDBJ databases">
        <title>Human gut microbiome strain richness.</title>
        <authorList>
            <person name="Chen-Liaw A."/>
        </authorList>
    </citation>
    <scope>NUCLEOTIDE SEQUENCE</scope>
    <source>
        <strain evidence="15">RTP21484st1_B7_RTP21484_190118</strain>
    </source>
</reference>
<evidence type="ECO:0000256" key="6">
    <source>
        <dbReference type="ARBA" id="ARBA00022490"/>
    </source>
</evidence>
<dbReference type="Pfam" id="PF03167">
    <property type="entry name" value="UDG"/>
    <property type="match status" value="1"/>
</dbReference>
<evidence type="ECO:0000256" key="8">
    <source>
        <dbReference type="ARBA" id="ARBA00022801"/>
    </source>
</evidence>
<evidence type="ECO:0000256" key="1">
    <source>
        <dbReference type="ARBA" id="ARBA00001400"/>
    </source>
</evidence>
<dbReference type="SUPFAM" id="SSF52141">
    <property type="entry name" value="Uracil-DNA glycosylase-like"/>
    <property type="match status" value="1"/>
</dbReference>
<dbReference type="RefSeq" id="WP_118104663.1">
    <property type="nucleotide sequence ID" value="NZ_CABJFF010000008.1"/>
</dbReference>
<keyword evidence="6 10" id="KW-0963">Cytoplasm</keyword>
<dbReference type="FunFam" id="3.40.470.10:FF:000001">
    <property type="entry name" value="Uracil-DNA glycosylase"/>
    <property type="match status" value="1"/>
</dbReference>
<feature type="domain" description="Uracil-DNA glycosylase-like" evidence="13">
    <location>
        <begin position="50"/>
        <end position="210"/>
    </location>
</feature>
<dbReference type="CDD" id="cd10027">
    <property type="entry name" value="UDG-F1-like"/>
    <property type="match status" value="1"/>
</dbReference>
<dbReference type="Gene3D" id="3.40.470.10">
    <property type="entry name" value="Uracil-DNA glycosylase-like domain"/>
    <property type="match status" value="1"/>
</dbReference>
<comment type="catalytic activity">
    <reaction evidence="1 10 12">
        <text>Hydrolyzes single-stranded DNA or mismatched double-stranded DNA and polynucleotides, releasing free uracil.</text>
        <dbReference type="EC" id="3.2.2.27"/>
    </reaction>
</comment>
<evidence type="ECO:0000313" key="19">
    <source>
        <dbReference type="Proteomes" id="UP000284434"/>
    </source>
</evidence>
<gene>
    <name evidence="10 14" type="primary">ung</name>
    <name evidence="16" type="ORF">DWW24_01000</name>
    <name evidence="17" type="ORF">DXA53_15525</name>
    <name evidence="14" type="ORF">L0P03_12340</name>
    <name evidence="15" type="ORF">PN645_05105</name>
</gene>
<evidence type="ECO:0000256" key="4">
    <source>
        <dbReference type="ARBA" id="ARBA00012030"/>
    </source>
</evidence>
<evidence type="ECO:0000256" key="3">
    <source>
        <dbReference type="ARBA" id="ARBA00008184"/>
    </source>
</evidence>
<dbReference type="GO" id="GO:0005737">
    <property type="term" value="C:cytoplasm"/>
    <property type="evidence" value="ECO:0007669"/>
    <property type="project" value="UniProtKB-SubCell"/>
</dbReference>
<dbReference type="PANTHER" id="PTHR11264:SF0">
    <property type="entry name" value="URACIL-DNA GLYCOSYLASE"/>
    <property type="match status" value="1"/>
</dbReference>
<dbReference type="NCBIfam" id="TIGR00628">
    <property type="entry name" value="ung"/>
    <property type="match status" value="1"/>
</dbReference>
<accession>A0A3D4ZAL1</accession>
<comment type="caution">
    <text evidence="17">The sequence shown here is derived from an EMBL/GenBank/DDBJ whole genome shotgun (WGS) entry which is preliminary data.</text>
</comment>
<dbReference type="SMART" id="SM00986">
    <property type="entry name" value="UDG"/>
    <property type="match status" value="1"/>
</dbReference>
<dbReference type="AlphaFoldDB" id="A0A3D4ZAL1"/>
<protein>
    <recommendedName>
        <fullName evidence="5 10">Uracil-DNA glycosylase</fullName>
        <shortName evidence="10">UDG</shortName>
        <ecNumber evidence="4 10">3.2.2.27</ecNumber>
    </recommendedName>
</protein>
<comment type="subcellular location">
    <subcellularLocation>
        <location evidence="10">Cytoplasm</location>
    </subcellularLocation>
</comment>
<evidence type="ECO:0000256" key="10">
    <source>
        <dbReference type="HAMAP-Rule" id="MF_00148"/>
    </source>
</evidence>
<dbReference type="InterPro" id="IPR036895">
    <property type="entry name" value="Uracil-DNA_glycosylase-like_sf"/>
</dbReference>
<dbReference type="EMBL" id="JAKNDN010000023">
    <property type="protein sequence ID" value="MCG4960631.1"/>
    <property type="molecule type" value="Genomic_DNA"/>
</dbReference>
<feature type="active site" description="Proton acceptor" evidence="10 11">
    <location>
        <position position="65"/>
    </location>
</feature>
<dbReference type="NCBIfam" id="NF003592">
    <property type="entry name" value="PRK05254.1-5"/>
    <property type="match status" value="1"/>
</dbReference>
<name>A0A3D4ZAL1_9BACT</name>
<dbReference type="SMART" id="SM00987">
    <property type="entry name" value="UreE_C"/>
    <property type="match status" value="1"/>
</dbReference>
<reference evidence="14" key="2">
    <citation type="submission" date="2022-01" db="EMBL/GenBank/DDBJ databases">
        <title>Collection of gut derived symbiotic bacterial strains cultured from healthy donors.</title>
        <authorList>
            <person name="Lin H."/>
            <person name="Kohout C."/>
            <person name="Waligurski E."/>
            <person name="Pamer E.G."/>
        </authorList>
    </citation>
    <scope>NUCLEOTIDE SEQUENCE</scope>
    <source>
        <strain evidence="14">DFI.1.149</strain>
    </source>
</reference>
<dbReference type="EMBL" id="QRYW01000001">
    <property type="protein sequence ID" value="RGV30672.1"/>
    <property type="molecule type" value="Genomic_DNA"/>
</dbReference>
<dbReference type="Proteomes" id="UP001199750">
    <property type="component" value="Unassembled WGS sequence"/>
</dbReference>
<dbReference type="InterPro" id="IPR002043">
    <property type="entry name" value="UDG_fam1"/>
</dbReference>
<dbReference type="NCBIfam" id="NF003588">
    <property type="entry name" value="PRK05254.1-1"/>
    <property type="match status" value="1"/>
</dbReference>
<keyword evidence="7 10" id="KW-0227">DNA damage</keyword>
<dbReference type="GO" id="GO:0004844">
    <property type="term" value="F:uracil DNA N-glycosylase activity"/>
    <property type="evidence" value="ECO:0007669"/>
    <property type="project" value="UniProtKB-UniRule"/>
</dbReference>
<dbReference type="EC" id="3.2.2.27" evidence="4 10"/>
<dbReference type="PROSITE" id="PS00130">
    <property type="entry name" value="U_DNA_GLYCOSYLASE"/>
    <property type="match status" value="1"/>
</dbReference>
<evidence type="ECO:0000313" key="18">
    <source>
        <dbReference type="Proteomes" id="UP000283426"/>
    </source>
</evidence>
<dbReference type="Proteomes" id="UP000283426">
    <property type="component" value="Unassembled WGS sequence"/>
</dbReference>
<evidence type="ECO:0000256" key="12">
    <source>
        <dbReference type="RuleBase" id="RU003780"/>
    </source>
</evidence>
<keyword evidence="17" id="KW-0326">Glycosidase</keyword>
<dbReference type="InterPro" id="IPR018085">
    <property type="entry name" value="Ura-DNA_Glyclase_AS"/>
</dbReference>
<keyword evidence="8 10" id="KW-0378">Hydrolase</keyword>
<dbReference type="PANTHER" id="PTHR11264">
    <property type="entry name" value="URACIL-DNA GLYCOSYLASE"/>
    <property type="match status" value="1"/>
</dbReference>
<dbReference type="NCBIfam" id="NF003589">
    <property type="entry name" value="PRK05254.1-2"/>
    <property type="match status" value="1"/>
</dbReference>
<evidence type="ECO:0000256" key="11">
    <source>
        <dbReference type="PROSITE-ProRule" id="PRU10072"/>
    </source>
</evidence>
<evidence type="ECO:0000313" key="17">
    <source>
        <dbReference type="EMBL" id="RGY04498.1"/>
    </source>
</evidence>
<dbReference type="Proteomes" id="UP001212263">
    <property type="component" value="Unassembled WGS sequence"/>
</dbReference>
<comment type="function">
    <text evidence="2 10 12">Excises uracil residues from the DNA which can arise as a result of misincorporation of dUMP residues by DNA polymerase or due to deamination of cytosine.</text>
</comment>
<evidence type="ECO:0000313" key="15">
    <source>
        <dbReference type="EMBL" id="MDB9222385.1"/>
    </source>
</evidence>
<evidence type="ECO:0000256" key="7">
    <source>
        <dbReference type="ARBA" id="ARBA00022763"/>
    </source>
</evidence>
<comment type="similarity">
    <text evidence="3 10 12">Belongs to the uracil-DNA glycosylase (UDG) superfamily. UNG family.</text>
</comment>
<dbReference type="Proteomes" id="UP000284434">
    <property type="component" value="Unassembled WGS sequence"/>
</dbReference>
<evidence type="ECO:0000313" key="16">
    <source>
        <dbReference type="EMBL" id="RGV30672.1"/>
    </source>
</evidence>
<evidence type="ECO:0000256" key="9">
    <source>
        <dbReference type="ARBA" id="ARBA00023204"/>
    </source>
</evidence>
<evidence type="ECO:0000313" key="14">
    <source>
        <dbReference type="EMBL" id="MCG4960631.1"/>
    </source>
</evidence>
<organism evidence="17 19">
    <name type="scientific">Odoribacter splanchnicus</name>
    <dbReference type="NCBI Taxonomy" id="28118"/>
    <lineage>
        <taxon>Bacteria</taxon>
        <taxon>Pseudomonadati</taxon>
        <taxon>Bacteroidota</taxon>
        <taxon>Bacteroidia</taxon>
        <taxon>Bacteroidales</taxon>
        <taxon>Odoribacteraceae</taxon>
        <taxon>Odoribacter</taxon>
    </lineage>
</organism>
<reference evidence="18 19" key="1">
    <citation type="submission" date="2018-08" db="EMBL/GenBank/DDBJ databases">
        <title>A genome reference for cultivated species of the human gut microbiota.</title>
        <authorList>
            <person name="Zou Y."/>
            <person name="Xue W."/>
            <person name="Luo G."/>
        </authorList>
    </citation>
    <scope>NUCLEOTIDE SEQUENCE [LARGE SCALE GENOMIC DNA]</scope>
    <source>
        <strain evidence="16 18">AF14-6AC</strain>
        <strain evidence="17 19">OF03-11</strain>
    </source>
</reference>
<keyword evidence="9 10" id="KW-0234">DNA repair</keyword>
<evidence type="ECO:0000259" key="13">
    <source>
        <dbReference type="SMART" id="SM00986"/>
    </source>
</evidence>
<dbReference type="HAMAP" id="MF_00148">
    <property type="entry name" value="UDG"/>
    <property type="match status" value="1"/>
</dbReference>